<dbReference type="GO" id="GO:0003743">
    <property type="term" value="F:translation initiation factor activity"/>
    <property type="evidence" value="ECO:0007669"/>
    <property type="project" value="UniProtKB-KW"/>
</dbReference>
<comment type="subcellular location">
    <subcellularLocation>
        <location evidence="7">Cytoplasm</location>
    </subcellularLocation>
</comment>
<dbReference type="CDD" id="cd03692">
    <property type="entry name" value="mtIF2_IVc"/>
    <property type="match status" value="1"/>
</dbReference>
<keyword evidence="6 7" id="KW-0342">GTP-binding</keyword>
<dbReference type="PROSITE" id="PS51722">
    <property type="entry name" value="G_TR_2"/>
    <property type="match status" value="1"/>
</dbReference>
<comment type="caution">
    <text evidence="7">Lacks conserved residue(s) required for the propagation of feature annotation.</text>
</comment>
<dbReference type="InterPro" id="IPR036925">
    <property type="entry name" value="TIF_IF2_dom3_sf"/>
</dbReference>
<evidence type="ECO:0000256" key="8">
    <source>
        <dbReference type="RuleBase" id="RU000644"/>
    </source>
</evidence>
<dbReference type="Pfam" id="PF11987">
    <property type="entry name" value="IF-2"/>
    <property type="match status" value="1"/>
</dbReference>
<dbReference type="EMBL" id="CP110820">
    <property type="protein sequence ID" value="WPX96810.1"/>
    <property type="molecule type" value="Genomic_DNA"/>
</dbReference>
<dbReference type="SUPFAM" id="SSF52156">
    <property type="entry name" value="Initiation factor IF2/eIF5b, domain 3"/>
    <property type="match status" value="1"/>
</dbReference>
<evidence type="ECO:0000256" key="1">
    <source>
        <dbReference type="ARBA" id="ARBA00007733"/>
    </source>
</evidence>
<dbReference type="InterPro" id="IPR000178">
    <property type="entry name" value="TF_IF2_bacterial-like"/>
</dbReference>
<comment type="function">
    <text evidence="7 8">One of the essential components for the initiation of protein synthesis. Protects formylmethionyl-tRNA from spontaneous hydrolysis and promotes its binding to the 30S ribosomal subunits. Also involved in the hydrolysis of GTP during the formation of the 70S ribosomal complex.</text>
</comment>
<dbReference type="Gene3D" id="3.40.50.10050">
    <property type="entry name" value="Translation initiation factor IF- 2, domain 3"/>
    <property type="match status" value="1"/>
</dbReference>
<feature type="region of interest" description="Disordered" evidence="9">
    <location>
        <begin position="1"/>
        <end position="23"/>
    </location>
</feature>
<feature type="compositionally biased region" description="Basic and acidic residues" evidence="9">
    <location>
        <begin position="97"/>
        <end position="120"/>
    </location>
</feature>
<comment type="similarity">
    <text evidence="1 7 8">Belongs to the TRAFAC class translation factor GTPase superfamily. Classic translation factor GTPase family. IF-2 subfamily.</text>
</comment>
<keyword evidence="7" id="KW-0963">Cytoplasm</keyword>
<feature type="region of interest" description="Disordered" evidence="9">
    <location>
        <begin position="59"/>
        <end position="78"/>
    </location>
</feature>
<evidence type="ECO:0000256" key="9">
    <source>
        <dbReference type="SAM" id="MobiDB-lite"/>
    </source>
</evidence>
<dbReference type="InterPro" id="IPR009000">
    <property type="entry name" value="Transl_B-barrel_sf"/>
</dbReference>
<accession>A0ABZ0UPK3</accession>
<dbReference type="InterPro" id="IPR006847">
    <property type="entry name" value="IF2_N"/>
</dbReference>
<feature type="domain" description="Tr-type G" evidence="10">
    <location>
        <begin position="356"/>
        <end position="526"/>
    </location>
</feature>
<evidence type="ECO:0000313" key="12">
    <source>
        <dbReference type="Proteomes" id="UP001327219"/>
    </source>
</evidence>
<feature type="region of interest" description="Disordered" evidence="9">
    <location>
        <begin position="173"/>
        <end position="194"/>
    </location>
</feature>
<feature type="compositionally biased region" description="Low complexity" evidence="9">
    <location>
        <begin position="8"/>
        <end position="23"/>
    </location>
</feature>
<evidence type="ECO:0000259" key="10">
    <source>
        <dbReference type="PROSITE" id="PS51722"/>
    </source>
</evidence>
<evidence type="ECO:0000256" key="4">
    <source>
        <dbReference type="ARBA" id="ARBA00022741"/>
    </source>
</evidence>
<keyword evidence="12" id="KW-1185">Reference proteome</keyword>
<keyword evidence="5 7" id="KW-0648">Protein biosynthesis</keyword>
<feature type="binding site" evidence="7">
    <location>
        <begin position="466"/>
        <end position="469"/>
    </location>
    <ligand>
        <name>GTP</name>
        <dbReference type="ChEBI" id="CHEBI:37565"/>
    </ligand>
</feature>
<dbReference type="CDD" id="cd03702">
    <property type="entry name" value="IF2_mtIF2_II"/>
    <property type="match status" value="1"/>
</dbReference>
<gene>
    <name evidence="7" type="primary">infB</name>
    <name evidence="11" type="ORF">Bandiella_00938</name>
</gene>
<keyword evidence="4 7" id="KW-0547">Nucleotide-binding</keyword>
<dbReference type="SUPFAM" id="SSF52540">
    <property type="entry name" value="P-loop containing nucleoside triphosphate hydrolases"/>
    <property type="match status" value="1"/>
</dbReference>
<feature type="binding site" evidence="7">
    <location>
        <begin position="412"/>
        <end position="416"/>
    </location>
    <ligand>
        <name>GTP</name>
        <dbReference type="ChEBI" id="CHEBI:37565"/>
    </ligand>
</feature>
<feature type="compositionally biased region" description="Basic and acidic residues" evidence="9">
    <location>
        <begin position="181"/>
        <end position="194"/>
    </location>
</feature>
<dbReference type="CDD" id="cd01887">
    <property type="entry name" value="IF2_eIF5B"/>
    <property type="match status" value="1"/>
</dbReference>
<dbReference type="InterPro" id="IPR053905">
    <property type="entry name" value="EF-G-like_DII"/>
</dbReference>
<keyword evidence="3 7" id="KW-0396">Initiation factor</keyword>
<dbReference type="HAMAP" id="MF_00100_B">
    <property type="entry name" value="IF_2_B"/>
    <property type="match status" value="1"/>
</dbReference>
<dbReference type="InterPro" id="IPR044145">
    <property type="entry name" value="IF2_II"/>
</dbReference>
<dbReference type="Gene3D" id="3.40.50.300">
    <property type="entry name" value="P-loop containing nucleotide triphosphate hydrolases"/>
    <property type="match status" value="1"/>
</dbReference>
<dbReference type="InterPro" id="IPR023115">
    <property type="entry name" value="TIF_IF2_dom3"/>
</dbReference>
<dbReference type="Proteomes" id="UP001327219">
    <property type="component" value="Chromosome"/>
</dbReference>
<dbReference type="InterPro" id="IPR000795">
    <property type="entry name" value="T_Tr_GTP-bd_dom"/>
</dbReference>
<evidence type="ECO:0000256" key="7">
    <source>
        <dbReference type="HAMAP-Rule" id="MF_00100"/>
    </source>
</evidence>
<proteinExistence type="inferred from homology"/>
<dbReference type="InterPro" id="IPR027417">
    <property type="entry name" value="P-loop_NTPase"/>
</dbReference>
<evidence type="ECO:0000313" key="11">
    <source>
        <dbReference type="EMBL" id="WPX96810.1"/>
    </source>
</evidence>
<dbReference type="Gene3D" id="2.40.30.10">
    <property type="entry name" value="Translation factors"/>
    <property type="match status" value="2"/>
</dbReference>
<evidence type="ECO:0000256" key="3">
    <source>
        <dbReference type="ARBA" id="ARBA00022540"/>
    </source>
</evidence>
<name>A0ABZ0UPK3_9RICK</name>
<protein>
    <recommendedName>
        <fullName evidence="2 7">Translation initiation factor IF-2</fullName>
    </recommendedName>
</protein>
<evidence type="ECO:0000256" key="6">
    <source>
        <dbReference type="ARBA" id="ARBA00023134"/>
    </source>
</evidence>
<dbReference type="Pfam" id="PF04760">
    <property type="entry name" value="IF2_N"/>
    <property type="match status" value="1"/>
</dbReference>
<dbReference type="Pfam" id="PF00009">
    <property type="entry name" value="GTP_EFTU"/>
    <property type="match status" value="1"/>
</dbReference>
<dbReference type="SUPFAM" id="SSF50447">
    <property type="entry name" value="Translation proteins"/>
    <property type="match status" value="2"/>
</dbReference>
<dbReference type="NCBIfam" id="TIGR00231">
    <property type="entry name" value="small_GTP"/>
    <property type="match status" value="1"/>
</dbReference>
<evidence type="ECO:0000256" key="5">
    <source>
        <dbReference type="ARBA" id="ARBA00022917"/>
    </source>
</evidence>
<dbReference type="NCBIfam" id="TIGR00487">
    <property type="entry name" value="IF-2"/>
    <property type="match status" value="1"/>
</dbReference>
<dbReference type="RefSeq" id="WP_323732517.1">
    <property type="nucleotide sequence ID" value="NZ_CP110820.1"/>
</dbReference>
<feature type="binding site" evidence="7">
    <location>
        <begin position="365"/>
        <end position="372"/>
    </location>
    <ligand>
        <name>GTP</name>
        <dbReference type="ChEBI" id="CHEBI:37565"/>
    </ligand>
</feature>
<sequence length="856" mass="94285">MTEDKTSSKQQQKKTLGLSGKPLGLKLPAAKLAPGEFAITKQQRGKGAGTVVVVTKSKSAKDGVPYGMEDDKLTSQEKENRLNALRQAEKTWALSSGDKKNEPEETKTEAVESADIKETSSEENIVELAKQEVKTPDEGNSGLDVKNIESFRSNVDISSNKLVDLNYIDRKKSVGSTASVEKSEEKGADAKKTTEFKRKGEKANIVIDDTEEEKRGVKKKKGVDAKDLKKFSLSQVFRLEQNEDAVETRVTTIRRNPRNKHKDSGSTKQEKVFREVKIPEEISVQELANRMTEKVGLVIKTLMKLGVVATINQSIDADTAELVVQELGHKPIRATDVEMEKILFHQEEDSESSLEPRAPVVTIMGHVDHGKTSLLDALRSTDVAAGEHGGITQHIGAYKVSLGQGQSITFLDTPGHEAFTAMRMRGAKVTDIVIIVVAADDGIKEQTIEAINHAKAAQVPIIVAINKIDKPGANIEKVKTSLFNYELVPEDMGGDTMVVLVSAKEKKGLDVLEESILIQAEMLELKANYNRRAEGVVIESKVDKTKGALATLLVQKGTLKIGDIVVIKDKYCKIRALIDDKGQRVPESIPSTPVEVLGLDQAPDAGEKFVVVENEKIAKKIVEFEEYKEGKNISKNENKLSFETLLKNQANTNLKTLNITLKADVHGSLEAIKNSLQKLSNEEVEIKIVHSSVGSIIESDMSLAKVTNSVVLGFNVRADSKTKKAANDLGIEIRYYSVIYDLIDEVEGLINGLISPVHKEKIIGYAEIRQVFNITKFGKVAGCMVTEGTIKRKAFARLLRDNIVVYDGKLSALKRFKDDAKEVKAGFECGMSFEKFNDIKVNDIFEVYETVEEPRA</sequence>
<dbReference type="InterPro" id="IPR005225">
    <property type="entry name" value="Small_GTP-bd"/>
</dbReference>
<feature type="region of interest" description="Disordered" evidence="9">
    <location>
        <begin position="88"/>
        <end position="123"/>
    </location>
</feature>
<dbReference type="InterPro" id="IPR015760">
    <property type="entry name" value="TIF_IF2"/>
</dbReference>
<organism evidence="11 12">
    <name type="scientific">Candidatus Bandiella euplotis</name>
    <dbReference type="NCBI Taxonomy" id="1664265"/>
    <lineage>
        <taxon>Bacteria</taxon>
        <taxon>Pseudomonadati</taxon>
        <taxon>Pseudomonadota</taxon>
        <taxon>Alphaproteobacteria</taxon>
        <taxon>Rickettsiales</taxon>
        <taxon>Candidatus Midichloriaceae</taxon>
        <taxon>Candidatus Bandiella</taxon>
    </lineage>
</organism>
<evidence type="ECO:0000256" key="2">
    <source>
        <dbReference type="ARBA" id="ARBA00020675"/>
    </source>
</evidence>
<dbReference type="PROSITE" id="PS01176">
    <property type="entry name" value="IF2"/>
    <property type="match status" value="1"/>
</dbReference>
<reference evidence="11 12" key="1">
    <citation type="submission" date="2022-11" db="EMBL/GenBank/DDBJ databases">
        <title>Host association and intracellularity evolved multiple times independently in the Rickettsiales.</title>
        <authorList>
            <person name="Castelli M."/>
            <person name="Nardi T."/>
            <person name="Gammuto L."/>
            <person name="Bellinzona G."/>
            <person name="Sabaneyeva E."/>
            <person name="Potekhin A."/>
            <person name="Serra V."/>
            <person name="Petroni G."/>
            <person name="Sassera D."/>
        </authorList>
    </citation>
    <scope>NUCLEOTIDE SEQUENCE [LARGE SCALE GENOMIC DNA]</scope>
    <source>
        <strain evidence="11 12">NDG2</strain>
    </source>
</reference>
<feature type="compositionally biased region" description="Basic and acidic residues" evidence="9">
    <location>
        <begin position="69"/>
        <end position="78"/>
    </location>
</feature>
<dbReference type="PANTHER" id="PTHR43381:SF5">
    <property type="entry name" value="TR-TYPE G DOMAIN-CONTAINING PROTEIN"/>
    <property type="match status" value="1"/>
</dbReference>
<dbReference type="Pfam" id="PF22042">
    <property type="entry name" value="EF-G_D2"/>
    <property type="match status" value="1"/>
</dbReference>
<dbReference type="PANTHER" id="PTHR43381">
    <property type="entry name" value="TRANSLATION INITIATION FACTOR IF-2-RELATED"/>
    <property type="match status" value="1"/>
</dbReference>